<comment type="caution">
    <text evidence="2">The sequence shown here is derived from an EMBL/GenBank/DDBJ whole genome shotgun (WGS) entry which is preliminary data.</text>
</comment>
<reference evidence="2 3" key="1">
    <citation type="journal article" date="2016" name="Nat. Commun.">
        <title>Extremotolerant tardigrade genome and improved radiotolerance of human cultured cells by tardigrade-unique protein.</title>
        <authorList>
            <person name="Hashimoto T."/>
            <person name="Horikawa D.D."/>
            <person name="Saito Y."/>
            <person name="Kuwahara H."/>
            <person name="Kozuka-Hata H."/>
            <person name="Shin-I T."/>
            <person name="Minakuchi Y."/>
            <person name="Ohishi K."/>
            <person name="Motoyama A."/>
            <person name="Aizu T."/>
            <person name="Enomoto A."/>
            <person name="Kondo K."/>
            <person name="Tanaka S."/>
            <person name="Hara Y."/>
            <person name="Koshikawa S."/>
            <person name="Sagara H."/>
            <person name="Miura T."/>
            <person name="Yokobori S."/>
            <person name="Miyagawa K."/>
            <person name="Suzuki Y."/>
            <person name="Kubo T."/>
            <person name="Oyama M."/>
            <person name="Kohara Y."/>
            <person name="Fujiyama A."/>
            <person name="Arakawa K."/>
            <person name="Katayama T."/>
            <person name="Toyoda A."/>
            <person name="Kunieda T."/>
        </authorList>
    </citation>
    <scope>NUCLEOTIDE SEQUENCE [LARGE SCALE GENOMIC DNA]</scope>
    <source>
        <strain evidence="2 3">YOKOZUNA-1</strain>
    </source>
</reference>
<feature type="compositionally biased region" description="Basic and acidic residues" evidence="1">
    <location>
        <begin position="132"/>
        <end position="156"/>
    </location>
</feature>
<feature type="region of interest" description="Disordered" evidence="1">
    <location>
        <begin position="1"/>
        <end position="273"/>
    </location>
</feature>
<feature type="compositionally biased region" description="Polar residues" evidence="1">
    <location>
        <begin position="203"/>
        <end position="218"/>
    </location>
</feature>
<feature type="compositionally biased region" description="Basic and acidic residues" evidence="1">
    <location>
        <begin position="91"/>
        <end position="105"/>
    </location>
</feature>
<dbReference type="PANTHER" id="PTHR15410">
    <property type="entry name" value="HIRA-INTERACTING PROTEIN 3"/>
    <property type="match status" value="1"/>
</dbReference>
<dbReference type="Proteomes" id="UP000186922">
    <property type="component" value="Unassembled WGS sequence"/>
</dbReference>
<feature type="region of interest" description="Disordered" evidence="1">
    <location>
        <begin position="334"/>
        <end position="400"/>
    </location>
</feature>
<dbReference type="GO" id="GO:0005634">
    <property type="term" value="C:nucleus"/>
    <property type="evidence" value="ECO:0007669"/>
    <property type="project" value="TreeGrafter"/>
</dbReference>
<dbReference type="AlphaFoldDB" id="A0A1D1VT97"/>
<sequence>MSDNSEDSFAASGASVSAEETPRRILTTTKATPRDGSSSEIEVSPRGKVKQAKRALEDSDSDEQGKKRKDNRNKRTRAMKGSSGSASSDDDTPKKSASSDKERRKSVLMSEAGSSDDDDDRKPSRKYNLQEVQKRLDKTQKADASSDVKEEAVLKHKPEKQKKSSAAELGSDEEHEARKSTKSLTLDSGSEGSLELSPPRTKFPSSAKKTSGAVTSKTQSDDECSSDADDEPDRSPSPNNTKKRKKSSAKSPERTGKKTPGSRSSSKPGEDPLKRYKSYLTFAGIRINNYKKFFEGVTNVRKQKEKIVDLLHEKGLKGVPTFEACKKLRTKNETKAEVQELKNNAILSNRTRTTRSTFPDRPRSPPSTKRRARVTDSDEEGSDSALAHPASAAYKSSDEEDAFANMKDLIGDDDSD</sequence>
<gene>
    <name evidence="2" type="primary">RvY_14496-1</name>
    <name evidence="2" type="synonym">RvY_14496.1</name>
    <name evidence="2" type="ORF">RvY_14496</name>
</gene>
<dbReference type="OrthoDB" id="552755at2759"/>
<dbReference type="EMBL" id="BDGG01000010">
    <property type="protein sequence ID" value="GAV04181.1"/>
    <property type="molecule type" value="Genomic_DNA"/>
</dbReference>
<evidence type="ECO:0000256" key="1">
    <source>
        <dbReference type="SAM" id="MobiDB-lite"/>
    </source>
</evidence>
<protein>
    <recommendedName>
        <fullName evidence="4">Histone chaperone domain-containing protein</fullName>
    </recommendedName>
</protein>
<proteinExistence type="predicted"/>
<feature type="compositionally biased region" description="Low complexity" evidence="1">
    <location>
        <begin position="188"/>
        <end position="199"/>
    </location>
</feature>
<accession>A0A1D1VT97</accession>
<dbReference type="InterPro" id="IPR037647">
    <property type="entry name" value="HIRIP3"/>
</dbReference>
<dbReference type="PANTHER" id="PTHR15410:SF2">
    <property type="entry name" value="HIRA-INTERACTING PROTEIN 3"/>
    <property type="match status" value="1"/>
</dbReference>
<evidence type="ECO:0000313" key="2">
    <source>
        <dbReference type="EMBL" id="GAV04181.1"/>
    </source>
</evidence>
<evidence type="ECO:0000313" key="3">
    <source>
        <dbReference type="Proteomes" id="UP000186922"/>
    </source>
</evidence>
<dbReference type="STRING" id="947166.A0A1D1VT97"/>
<feature type="compositionally biased region" description="Polar residues" evidence="1">
    <location>
        <begin position="26"/>
        <end position="41"/>
    </location>
</feature>
<name>A0A1D1VT97_RAMVA</name>
<feature type="compositionally biased region" description="Acidic residues" evidence="1">
    <location>
        <begin position="221"/>
        <end position="232"/>
    </location>
</feature>
<feature type="compositionally biased region" description="Polar residues" evidence="1">
    <location>
        <begin position="341"/>
        <end position="357"/>
    </location>
</feature>
<evidence type="ECO:0008006" key="4">
    <source>
        <dbReference type="Google" id="ProtNLM"/>
    </source>
</evidence>
<organism evidence="2 3">
    <name type="scientific">Ramazzottius varieornatus</name>
    <name type="common">Water bear</name>
    <name type="synonym">Tardigrade</name>
    <dbReference type="NCBI Taxonomy" id="947166"/>
    <lineage>
        <taxon>Eukaryota</taxon>
        <taxon>Metazoa</taxon>
        <taxon>Ecdysozoa</taxon>
        <taxon>Tardigrada</taxon>
        <taxon>Eutardigrada</taxon>
        <taxon>Parachela</taxon>
        <taxon>Hypsibioidea</taxon>
        <taxon>Ramazzottiidae</taxon>
        <taxon>Ramazzottius</taxon>
    </lineage>
</organism>
<feature type="compositionally biased region" description="Basic residues" evidence="1">
    <location>
        <begin position="66"/>
        <end position="78"/>
    </location>
</feature>
<keyword evidence="3" id="KW-1185">Reference proteome</keyword>